<keyword evidence="2" id="KW-1185">Reference proteome</keyword>
<comment type="caution">
    <text evidence="1">The sequence shown here is derived from an EMBL/GenBank/DDBJ whole genome shotgun (WGS) entry which is preliminary data.</text>
</comment>
<name>A0ABR4BFK8_9LECA</name>
<sequence>MASIYAGSYVIIAVTSAENDQAGHFVDRNLATARVSCPYGDNESLDLYLRKAISHDLFWQEDDTFVDDPKEDPRLPLLSRGWVYQERILDEKVAIEIFQAECDRLGPDPTGEVRSGRIILKGMIEPLKSLSPRNRSAGVKVIISPFEEVLEDRSGYTIAFDDERCEEIDVHIYRDKRESTYEGLYLSGNQWDVRFLALSNADEFPTDRFSRIGMGNWHRFS</sequence>
<organism evidence="1 2">
    <name type="scientific">Lepraria finkii</name>
    <dbReference type="NCBI Taxonomy" id="1340010"/>
    <lineage>
        <taxon>Eukaryota</taxon>
        <taxon>Fungi</taxon>
        <taxon>Dikarya</taxon>
        <taxon>Ascomycota</taxon>
        <taxon>Pezizomycotina</taxon>
        <taxon>Lecanoromycetes</taxon>
        <taxon>OSLEUM clade</taxon>
        <taxon>Lecanoromycetidae</taxon>
        <taxon>Lecanorales</taxon>
        <taxon>Lecanorineae</taxon>
        <taxon>Stereocaulaceae</taxon>
        <taxon>Lepraria</taxon>
    </lineage>
</organism>
<accession>A0ABR4BFK8</accession>
<dbReference type="Proteomes" id="UP001590951">
    <property type="component" value="Unassembled WGS sequence"/>
</dbReference>
<reference evidence="1 2" key="1">
    <citation type="submission" date="2024-09" db="EMBL/GenBank/DDBJ databases">
        <title>Rethinking Asexuality: The Enigmatic Case of Functional Sexual Genes in Lepraria (Stereocaulaceae).</title>
        <authorList>
            <person name="Doellman M."/>
            <person name="Sun Y."/>
            <person name="Barcenas-Pena A."/>
            <person name="Lumbsch H.T."/>
            <person name="Grewe F."/>
        </authorList>
    </citation>
    <scope>NUCLEOTIDE SEQUENCE [LARGE SCALE GENOMIC DNA]</scope>
    <source>
        <strain evidence="1 2">Grewe 0041</strain>
    </source>
</reference>
<protein>
    <submittedName>
        <fullName evidence="1">Uncharacterized protein</fullName>
    </submittedName>
</protein>
<proteinExistence type="predicted"/>
<evidence type="ECO:0000313" key="2">
    <source>
        <dbReference type="Proteomes" id="UP001590951"/>
    </source>
</evidence>
<gene>
    <name evidence="1" type="ORF">ABVK25_003836</name>
</gene>
<evidence type="ECO:0000313" key="1">
    <source>
        <dbReference type="EMBL" id="KAL2055594.1"/>
    </source>
</evidence>
<dbReference type="EMBL" id="JBHFEH010000010">
    <property type="protein sequence ID" value="KAL2055594.1"/>
    <property type="molecule type" value="Genomic_DNA"/>
</dbReference>